<dbReference type="KEGG" id="ppru:FDP22_20390"/>
<dbReference type="AlphaFoldDB" id="A0A5B8G0H0"/>
<keyword evidence="2" id="KW-0614">Plasmid</keyword>
<feature type="domain" description="DUF1330" evidence="1">
    <location>
        <begin position="2"/>
        <end position="94"/>
    </location>
</feature>
<dbReference type="InterPro" id="IPR011008">
    <property type="entry name" value="Dimeric_a/b-barrel"/>
</dbReference>
<evidence type="ECO:0000259" key="1">
    <source>
        <dbReference type="Pfam" id="PF07045"/>
    </source>
</evidence>
<evidence type="ECO:0000313" key="2">
    <source>
        <dbReference type="EMBL" id="QDL94215.1"/>
    </source>
</evidence>
<sequence>MKGYWLVLGAEVTDAEAQQAYGGLWKPIAQRYGARVNPPEVQAALLEAYKTTRFIIVEFPSFEDARACHDDPEYAPARDWAAKASQREIVLLRGDLG</sequence>
<dbReference type="Gene3D" id="3.30.70.100">
    <property type="match status" value="1"/>
</dbReference>
<geneLocation type="plasmid" evidence="3">
    <name>pd4m1a</name>
</geneLocation>
<reference evidence="2 3" key="1">
    <citation type="submission" date="2019-06" db="EMBL/GenBank/DDBJ databases">
        <title>Genome sequence of Rhodobacteraceae bacterium D4M1.</title>
        <authorList>
            <person name="Cao J."/>
        </authorList>
    </citation>
    <scope>NUCLEOTIDE SEQUENCE [LARGE SCALE GENOMIC DNA]</scope>
    <source>
        <strain evidence="2 3">D4M1</strain>
        <plasmid evidence="3">pd4m1a</plasmid>
    </source>
</reference>
<keyword evidence="3" id="KW-1185">Reference proteome</keyword>
<dbReference type="Proteomes" id="UP000305888">
    <property type="component" value="Plasmid pD4M1A"/>
</dbReference>
<gene>
    <name evidence="2" type="ORF">FDP22_20390</name>
</gene>
<dbReference type="InterPro" id="IPR010753">
    <property type="entry name" value="DUF1330"/>
</dbReference>
<organism evidence="2 3">
    <name type="scientific">Paroceanicella profunda</name>
    <dbReference type="NCBI Taxonomy" id="2579971"/>
    <lineage>
        <taxon>Bacteria</taxon>
        <taxon>Pseudomonadati</taxon>
        <taxon>Pseudomonadota</taxon>
        <taxon>Alphaproteobacteria</taxon>
        <taxon>Rhodobacterales</taxon>
        <taxon>Paracoccaceae</taxon>
        <taxon>Paroceanicella</taxon>
    </lineage>
</organism>
<dbReference type="EMBL" id="CP040819">
    <property type="protein sequence ID" value="QDL94215.1"/>
    <property type="molecule type" value="Genomic_DNA"/>
</dbReference>
<dbReference type="SUPFAM" id="SSF54909">
    <property type="entry name" value="Dimeric alpha+beta barrel"/>
    <property type="match status" value="1"/>
</dbReference>
<evidence type="ECO:0000313" key="3">
    <source>
        <dbReference type="Proteomes" id="UP000305888"/>
    </source>
</evidence>
<dbReference type="Pfam" id="PF07045">
    <property type="entry name" value="DUF1330"/>
    <property type="match status" value="1"/>
</dbReference>
<dbReference type="OrthoDB" id="9806380at2"/>
<protein>
    <submittedName>
        <fullName evidence="2">DUF1330 domain-containing protein</fullName>
    </submittedName>
</protein>
<name>A0A5B8G0H0_9RHOB</name>
<proteinExistence type="predicted"/>
<accession>A0A5B8G0H0</accession>
<dbReference type="RefSeq" id="WP_138578124.1">
    <property type="nucleotide sequence ID" value="NZ_CP040819.1"/>
</dbReference>